<dbReference type="PROSITE" id="PS00330">
    <property type="entry name" value="HEMOLYSIN_CALCIUM"/>
    <property type="match status" value="3"/>
</dbReference>
<name>A0A250KYQ4_9GAMM</name>
<dbReference type="OrthoDB" id="5564350at2"/>
<dbReference type="RefSeq" id="WP_145986659.1">
    <property type="nucleotide sequence ID" value="NZ_AP017928.1"/>
</dbReference>
<evidence type="ECO:0000256" key="1">
    <source>
        <dbReference type="ARBA" id="ARBA00004370"/>
    </source>
</evidence>
<evidence type="ECO:0000256" key="2">
    <source>
        <dbReference type="ARBA" id="ARBA00022656"/>
    </source>
</evidence>
<dbReference type="PANTHER" id="PTHR47197:SF3">
    <property type="entry name" value="DIHYDRO-HEME D1 DEHYDROGENASE"/>
    <property type="match status" value="1"/>
</dbReference>
<evidence type="ECO:0000256" key="4">
    <source>
        <dbReference type="ARBA" id="ARBA00022837"/>
    </source>
</evidence>
<dbReference type="PRINTS" id="PR01488">
    <property type="entry name" value="RTXTOXINA"/>
</dbReference>
<dbReference type="InterPro" id="IPR011048">
    <property type="entry name" value="Haem_d1_sf"/>
</dbReference>
<sequence length="516" mass="52464">MTNDYGKKMRPALLLNGAVMAVTAVLQSPAISARTLGLVADNSESAVTVFDADTDSVLGSVPIPPGSIGDVLISPDQRHGFVTNFNGEVFVIDLTASPPRLSDGKNPIPIANNGEDLSISPDGKYLVIADGSDPQPISVIDIAARSEIHTFSRDSDTNSVDVCSDGSVLVTSSAEGTVRRLTIDSRGALEDTGDVLSLDDEPNNVFCAPDAKSGLVVTTLSGSMTSFTVPGLERVDTRTLSGNFGISGLVDSAGDRVYVRSSYEGFVDAFSYDGSTAALDDAPALSIPISVTFGFFGIDQMALYPGKDKLYVPEYFANALSVYDAKTGALLTSITDQRIVQPTGVALAAVTDPCAGPPPEGAIVGTDGPDVLRGTQDNDVIFGLGGNDVIDGGGGDDLICGGPGNDAIKGGPGDDTIGGGTGDDVLAGDAGNDKLSGDDGDETISGGDGDDIIDGGAGRDRADGGSGKDIVNGGDQDDWLNVADGTGGNDTVDGGAHVDGDLCLYDPGDTVLNCNP</sequence>
<protein>
    <submittedName>
        <fullName evidence="8">Uncharacterized protein</fullName>
    </submittedName>
</protein>
<reference evidence="8 9" key="1">
    <citation type="submission" date="2016-12" db="EMBL/GenBank/DDBJ databases">
        <title>Genome sequencing of Methylocaldum marinum.</title>
        <authorList>
            <person name="Takeuchi M."/>
            <person name="Kamagata Y."/>
            <person name="Hiraoka S."/>
            <person name="Oshima K."/>
            <person name="Hattori M."/>
            <person name="Iwasaki W."/>
        </authorList>
    </citation>
    <scope>NUCLEOTIDE SEQUENCE [LARGE SCALE GENOMIC DNA]</scope>
    <source>
        <strain evidence="8 9">S8</strain>
    </source>
</reference>
<keyword evidence="5" id="KW-0843">Virulence</keyword>
<feature type="compositionally biased region" description="Gly residues" evidence="7">
    <location>
        <begin position="404"/>
        <end position="422"/>
    </location>
</feature>
<evidence type="ECO:0000256" key="6">
    <source>
        <dbReference type="ARBA" id="ARBA00023136"/>
    </source>
</evidence>
<dbReference type="InterPro" id="IPR051200">
    <property type="entry name" value="Host-pathogen_enzymatic-act"/>
</dbReference>
<evidence type="ECO:0000256" key="3">
    <source>
        <dbReference type="ARBA" id="ARBA00022737"/>
    </source>
</evidence>
<dbReference type="InterPro" id="IPR001343">
    <property type="entry name" value="Hemolysn_Ca-bd"/>
</dbReference>
<dbReference type="InterPro" id="IPR003995">
    <property type="entry name" value="RTX_toxin_determinant-A"/>
</dbReference>
<evidence type="ECO:0000256" key="7">
    <source>
        <dbReference type="SAM" id="MobiDB-lite"/>
    </source>
</evidence>
<dbReference type="KEGG" id="mmai:sS8_4842"/>
<dbReference type="GO" id="GO:0005509">
    <property type="term" value="F:calcium ion binding"/>
    <property type="evidence" value="ECO:0007669"/>
    <property type="project" value="InterPro"/>
</dbReference>
<dbReference type="SUPFAM" id="SSF51120">
    <property type="entry name" value="beta-Roll"/>
    <property type="match status" value="1"/>
</dbReference>
<dbReference type="AlphaFoldDB" id="A0A250KYQ4"/>
<dbReference type="InterPro" id="IPR018511">
    <property type="entry name" value="Hemolysin-typ_Ca-bd_CS"/>
</dbReference>
<evidence type="ECO:0000313" key="8">
    <source>
        <dbReference type="EMBL" id="BBA36765.1"/>
    </source>
</evidence>
<dbReference type="PANTHER" id="PTHR47197">
    <property type="entry name" value="PROTEIN NIRF"/>
    <property type="match status" value="1"/>
</dbReference>
<dbReference type="Gene3D" id="2.130.10.10">
    <property type="entry name" value="YVTN repeat-like/Quinoprotein amine dehydrogenase"/>
    <property type="match status" value="1"/>
</dbReference>
<dbReference type="GO" id="GO:0090729">
    <property type="term" value="F:toxin activity"/>
    <property type="evidence" value="ECO:0007669"/>
    <property type="project" value="UniProtKB-KW"/>
</dbReference>
<feature type="compositionally biased region" description="Acidic residues" evidence="7">
    <location>
        <begin position="438"/>
        <end position="453"/>
    </location>
</feature>
<keyword evidence="4" id="KW-0106">Calcium</keyword>
<organism evidence="8 9">
    <name type="scientific">Methylocaldum marinum</name>
    <dbReference type="NCBI Taxonomy" id="1432792"/>
    <lineage>
        <taxon>Bacteria</taxon>
        <taxon>Pseudomonadati</taxon>
        <taxon>Pseudomonadota</taxon>
        <taxon>Gammaproteobacteria</taxon>
        <taxon>Methylococcales</taxon>
        <taxon>Methylococcaceae</taxon>
        <taxon>Methylocaldum</taxon>
    </lineage>
</organism>
<comment type="subcellular location">
    <subcellularLocation>
        <location evidence="1">Membrane</location>
    </subcellularLocation>
</comment>
<dbReference type="Proteomes" id="UP000266313">
    <property type="component" value="Chromosome"/>
</dbReference>
<evidence type="ECO:0000256" key="5">
    <source>
        <dbReference type="ARBA" id="ARBA00023026"/>
    </source>
</evidence>
<dbReference type="EMBL" id="AP017928">
    <property type="protein sequence ID" value="BBA36765.1"/>
    <property type="molecule type" value="Genomic_DNA"/>
</dbReference>
<dbReference type="InterPro" id="IPR015943">
    <property type="entry name" value="WD40/YVTN_repeat-like_dom_sf"/>
</dbReference>
<dbReference type="Pfam" id="PF00353">
    <property type="entry name" value="HemolysinCabind"/>
    <property type="match status" value="4"/>
</dbReference>
<proteinExistence type="predicted"/>
<accession>A0A250KYQ4</accession>
<dbReference type="GO" id="GO:0016020">
    <property type="term" value="C:membrane"/>
    <property type="evidence" value="ECO:0007669"/>
    <property type="project" value="UniProtKB-SubCell"/>
</dbReference>
<dbReference type="PRINTS" id="PR00313">
    <property type="entry name" value="CABNDNGRPT"/>
</dbReference>
<keyword evidence="2" id="KW-0800">Toxin</keyword>
<keyword evidence="9" id="KW-1185">Reference proteome</keyword>
<feature type="region of interest" description="Disordered" evidence="7">
    <location>
        <begin position="404"/>
        <end position="476"/>
    </location>
</feature>
<keyword evidence="3" id="KW-0677">Repeat</keyword>
<evidence type="ECO:0000313" key="9">
    <source>
        <dbReference type="Proteomes" id="UP000266313"/>
    </source>
</evidence>
<dbReference type="GO" id="GO:0005576">
    <property type="term" value="C:extracellular region"/>
    <property type="evidence" value="ECO:0007669"/>
    <property type="project" value="InterPro"/>
</dbReference>
<gene>
    <name evidence="8" type="ORF">sS8_4842</name>
</gene>
<keyword evidence="6" id="KW-0472">Membrane</keyword>
<dbReference type="Gene3D" id="2.150.10.10">
    <property type="entry name" value="Serralysin-like metalloprotease, C-terminal"/>
    <property type="match status" value="1"/>
</dbReference>
<dbReference type="InterPro" id="IPR011049">
    <property type="entry name" value="Serralysin-like_metalloprot_C"/>
</dbReference>
<dbReference type="SUPFAM" id="SSF51004">
    <property type="entry name" value="C-terminal (heme d1) domain of cytochrome cd1-nitrite reductase"/>
    <property type="match status" value="1"/>
</dbReference>